<dbReference type="RefSeq" id="WP_089837871.1">
    <property type="nucleotide sequence ID" value="NZ_FOZL01000001.1"/>
</dbReference>
<reference evidence="9 10" key="1">
    <citation type="submission" date="2016-10" db="EMBL/GenBank/DDBJ databases">
        <authorList>
            <person name="de Groot N.N."/>
        </authorList>
    </citation>
    <scope>NUCLEOTIDE SEQUENCE [LARGE SCALE GENOMIC DNA]</scope>
    <source>
        <strain evidence="9 10">DSM 21001</strain>
    </source>
</reference>
<dbReference type="InterPro" id="IPR013249">
    <property type="entry name" value="RNA_pol_sigma70_r4_t2"/>
</dbReference>
<dbReference type="PROSITE" id="PS01063">
    <property type="entry name" value="SIGMA70_ECF"/>
    <property type="match status" value="1"/>
</dbReference>
<dbReference type="Proteomes" id="UP000199024">
    <property type="component" value="Unassembled WGS sequence"/>
</dbReference>
<dbReference type="GO" id="GO:0003677">
    <property type="term" value="F:DNA binding"/>
    <property type="evidence" value="ECO:0007669"/>
    <property type="project" value="UniProtKB-KW"/>
</dbReference>
<gene>
    <name evidence="9" type="ORF">SAMN05421771_1403</name>
</gene>
<dbReference type="EMBL" id="FOZL01000001">
    <property type="protein sequence ID" value="SFS07891.1"/>
    <property type="molecule type" value="Genomic_DNA"/>
</dbReference>
<keyword evidence="2 6" id="KW-0805">Transcription regulation</keyword>
<dbReference type="InterPro" id="IPR036388">
    <property type="entry name" value="WH-like_DNA-bd_sf"/>
</dbReference>
<evidence type="ECO:0000256" key="3">
    <source>
        <dbReference type="ARBA" id="ARBA00023082"/>
    </source>
</evidence>
<dbReference type="OrthoDB" id="9795666at2"/>
<evidence type="ECO:0000256" key="1">
    <source>
        <dbReference type="ARBA" id="ARBA00010641"/>
    </source>
</evidence>
<dbReference type="GO" id="GO:0006352">
    <property type="term" value="P:DNA-templated transcription initiation"/>
    <property type="evidence" value="ECO:0007669"/>
    <property type="project" value="InterPro"/>
</dbReference>
<protein>
    <recommendedName>
        <fullName evidence="6">RNA polymerase sigma factor</fullName>
    </recommendedName>
</protein>
<dbReference type="InterPro" id="IPR039425">
    <property type="entry name" value="RNA_pol_sigma-70-like"/>
</dbReference>
<dbReference type="NCBIfam" id="TIGR02937">
    <property type="entry name" value="sigma70-ECF"/>
    <property type="match status" value="1"/>
</dbReference>
<keyword evidence="5 6" id="KW-0804">Transcription</keyword>
<evidence type="ECO:0000256" key="2">
    <source>
        <dbReference type="ARBA" id="ARBA00023015"/>
    </source>
</evidence>
<evidence type="ECO:0000256" key="5">
    <source>
        <dbReference type="ARBA" id="ARBA00023163"/>
    </source>
</evidence>
<feature type="domain" description="RNA polymerase sigma-70 region 2" evidence="7">
    <location>
        <begin position="27"/>
        <end position="91"/>
    </location>
</feature>
<dbReference type="Pfam" id="PF04542">
    <property type="entry name" value="Sigma70_r2"/>
    <property type="match status" value="1"/>
</dbReference>
<dbReference type="InterPro" id="IPR007627">
    <property type="entry name" value="RNA_pol_sigma70_r2"/>
</dbReference>
<keyword evidence="3 6" id="KW-0731">Sigma factor</keyword>
<sequence length="183" mass="20311">MALAIGEFSLGWFGREETQDQPDIAGLVRDFNGLLYRVAYSVVRNPSEAEDVVQETFLRVIEHRGKLAGIREMKPWLVRICWNLALDRKRRIRPDQMDDAAAAELVSRDLGAEAQIAIARDVAMVLKALDKLPAAEKACLLLCAVEELTTAEVAVVLGKSESSVRSLIFRARTHLKQRLGGAI</sequence>
<evidence type="ECO:0000256" key="6">
    <source>
        <dbReference type="RuleBase" id="RU000716"/>
    </source>
</evidence>
<accession>A0A1I6LWP0</accession>
<dbReference type="STRING" id="474950.SAMN05421771_1403"/>
<evidence type="ECO:0000259" key="7">
    <source>
        <dbReference type="Pfam" id="PF04542"/>
    </source>
</evidence>
<dbReference type="CDD" id="cd06171">
    <property type="entry name" value="Sigma70_r4"/>
    <property type="match status" value="1"/>
</dbReference>
<dbReference type="InterPro" id="IPR014284">
    <property type="entry name" value="RNA_pol_sigma-70_dom"/>
</dbReference>
<dbReference type="GO" id="GO:0016987">
    <property type="term" value="F:sigma factor activity"/>
    <property type="evidence" value="ECO:0007669"/>
    <property type="project" value="UniProtKB-KW"/>
</dbReference>
<dbReference type="Pfam" id="PF08281">
    <property type="entry name" value="Sigma70_r4_2"/>
    <property type="match status" value="1"/>
</dbReference>
<feature type="domain" description="RNA polymerase sigma factor 70 region 4 type 2" evidence="8">
    <location>
        <begin position="124"/>
        <end position="175"/>
    </location>
</feature>
<keyword evidence="4 6" id="KW-0238">DNA-binding</keyword>
<dbReference type="Gene3D" id="1.10.1740.10">
    <property type="match status" value="1"/>
</dbReference>
<keyword evidence="10" id="KW-1185">Reference proteome</keyword>
<dbReference type="AlphaFoldDB" id="A0A1I6LWP0"/>
<dbReference type="SUPFAM" id="SSF88659">
    <property type="entry name" value="Sigma3 and sigma4 domains of RNA polymerase sigma factors"/>
    <property type="match status" value="1"/>
</dbReference>
<evidence type="ECO:0000259" key="8">
    <source>
        <dbReference type="Pfam" id="PF08281"/>
    </source>
</evidence>
<comment type="similarity">
    <text evidence="1 6">Belongs to the sigma-70 factor family. ECF subfamily.</text>
</comment>
<dbReference type="InterPro" id="IPR013325">
    <property type="entry name" value="RNA_pol_sigma_r2"/>
</dbReference>
<dbReference type="InterPro" id="IPR013324">
    <property type="entry name" value="RNA_pol_sigma_r3/r4-like"/>
</dbReference>
<proteinExistence type="inferred from homology"/>
<dbReference type="PANTHER" id="PTHR43133:SF8">
    <property type="entry name" value="RNA POLYMERASE SIGMA FACTOR HI_1459-RELATED"/>
    <property type="match status" value="1"/>
</dbReference>
<name>A0A1I6LWP0_9BACT</name>
<evidence type="ECO:0000313" key="10">
    <source>
        <dbReference type="Proteomes" id="UP000199024"/>
    </source>
</evidence>
<evidence type="ECO:0000313" key="9">
    <source>
        <dbReference type="EMBL" id="SFS07891.1"/>
    </source>
</evidence>
<evidence type="ECO:0000256" key="4">
    <source>
        <dbReference type="ARBA" id="ARBA00023125"/>
    </source>
</evidence>
<dbReference type="Gene3D" id="1.10.10.10">
    <property type="entry name" value="Winged helix-like DNA-binding domain superfamily/Winged helix DNA-binding domain"/>
    <property type="match status" value="1"/>
</dbReference>
<organism evidence="9 10">
    <name type="scientific">Granulicella pectinivorans</name>
    <dbReference type="NCBI Taxonomy" id="474950"/>
    <lineage>
        <taxon>Bacteria</taxon>
        <taxon>Pseudomonadati</taxon>
        <taxon>Acidobacteriota</taxon>
        <taxon>Terriglobia</taxon>
        <taxon>Terriglobales</taxon>
        <taxon>Acidobacteriaceae</taxon>
        <taxon>Granulicella</taxon>
    </lineage>
</organism>
<dbReference type="InterPro" id="IPR000838">
    <property type="entry name" value="RNA_pol_sigma70_ECF_CS"/>
</dbReference>
<dbReference type="PANTHER" id="PTHR43133">
    <property type="entry name" value="RNA POLYMERASE ECF-TYPE SIGMA FACTO"/>
    <property type="match status" value="1"/>
</dbReference>
<dbReference type="SUPFAM" id="SSF88946">
    <property type="entry name" value="Sigma2 domain of RNA polymerase sigma factors"/>
    <property type="match status" value="1"/>
</dbReference>